<evidence type="ECO:0000313" key="3">
    <source>
        <dbReference type="Proteomes" id="UP000600865"/>
    </source>
</evidence>
<gene>
    <name evidence="2" type="ORF">GCM10011309_20810</name>
</gene>
<name>A0A918KQH2_9PROT</name>
<proteinExistence type="predicted"/>
<protein>
    <recommendedName>
        <fullName evidence="1">Glycosyltransferase 2-like domain-containing protein</fullName>
    </recommendedName>
</protein>
<sequence>MDASGDPAVAQEIAQSGVQTTYHRCAPDGGQSDAIAEGWARSTAPILAWLNADDMLLENCIPMVLAAFEANPNIDLIYGHSSICNEEGDVLGLHSAVKPVSNLIYRDNYISQPSCFIRRSALEKIGGIDKSLHYTMDWDLWLRLYDNGHEFMFIDEIFSNVSWVTDTKTSQISIKRYKEFAAILHRSQGLMNVAKGVVSSVLQTHGVYRDQTKWGDSLLPLYNGKPHATLPIINATETAQRRLECRFSKPTKDYVVSCKSGDITWDGATAWITFHTAIKAGECGVICIDAKNSSDDMKLIEAKWA</sequence>
<feature type="domain" description="Glycosyltransferase 2-like" evidence="1">
    <location>
        <begin position="3"/>
        <end position="124"/>
    </location>
</feature>
<dbReference type="Gene3D" id="3.90.550.10">
    <property type="entry name" value="Spore Coat Polysaccharide Biosynthesis Protein SpsA, Chain A"/>
    <property type="match status" value="1"/>
</dbReference>
<dbReference type="EMBL" id="BMYV01000002">
    <property type="protein sequence ID" value="GGX70535.1"/>
    <property type="molecule type" value="Genomic_DNA"/>
</dbReference>
<dbReference type="SUPFAM" id="SSF53448">
    <property type="entry name" value="Nucleotide-diphospho-sugar transferases"/>
    <property type="match status" value="1"/>
</dbReference>
<evidence type="ECO:0000313" key="2">
    <source>
        <dbReference type="EMBL" id="GGX70535.1"/>
    </source>
</evidence>
<organism evidence="2 3">
    <name type="scientific">Litorimonas cladophorae</name>
    <dbReference type="NCBI Taxonomy" id="1220491"/>
    <lineage>
        <taxon>Bacteria</taxon>
        <taxon>Pseudomonadati</taxon>
        <taxon>Pseudomonadota</taxon>
        <taxon>Alphaproteobacteria</taxon>
        <taxon>Maricaulales</taxon>
        <taxon>Robiginitomaculaceae</taxon>
    </lineage>
</organism>
<dbReference type="InterPro" id="IPR029044">
    <property type="entry name" value="Nucleotide-diphossugar_trans"/>
</dbReference>
<keyword evidence="3" id="KW-1185">Reference proteome</keyword>
<dbReference type="Pfam" id="PF00535">
    <property type="entry name" value="Glycos_transf_2"/>
    <property type="match status" value="1"/>
</dbReference>
<dbReference type="InterPro" id="IPR001173">
    <property type="entry name" value="Glyco_trans_2-like"/>
</dbReference>
<reference evidence="2 3" key="1">
    <citation type="journal article" date="2014" name="Int. J. Syst. Evol. Microbiol.">
        <title>Complete genome sequence of Corynebacterium casei LMG S-19264T (=DSM 44701T), isolated from a smear-ripened cheese.</title>
        <authorList>
            <consortium name="US DOE Joint Genome Institute (JGI-PGF)"/>
            <person name="Walter F."/>
            <person name="Albersmeier A."/>
            <person name="Kalinowski J."/>
            <person name="Ruckert C."/>
        </authorList>
    </citation>
    <scope>NUCLEOTIDE SEQUENCE [LARGE SCALE GENOMIC DNA]</scope>
    <source>
        <strain evidence="2 3">KCTC 23968</strain>
    </source>
</reference>
<dbReference type="Proteomes" id="UP000600865">
    <property type="component" value="Unassembled WGS sequence"/>
</dbReference>
<dbReference type="AlphaFoldDB" id="A0A918KQH2"/>
<accession>A0A918KQH2</accession>
<comment type="caution">
    <text evidence="2">The sequence shown here is derived from an EMBL/GenBank/DDBJ whole genome shotgun (WGS) entry which is preliminary data.</text>
</comment>
<evidence type="ECO:0000259" key="1">
    <source>
        <dbReference type="Pfam" id="PF00535"/>
    </source>
</evidence>